<feature type="domain" description="Transposase IS200-like" evidence="1">
    <location>
        <begin position="8"/>
        <end position="131"/>
    </location>
</feature>
<dbReference type="InterPro" id="IPR002686">
    <property type="entry name" value="Transposase_17"/>
</dbReference>
<accession>A0ABY4Y7I9</accession>
<keyword evidence="3" id="KW-1185">Reference proteome</keyword>
<dbReference type="EMBL" id="CP071527">
    <property type="protein sequence ID" value="USQ13599.1"/>
    <property type="molecule type" value="Genomic_DNA"/>
</dbReference>
<evidence type="ECO:0000313" key="3">
    <source>
        <dbReference type="Proteomes" id="UP001057474"/>
    </source>
</evidence>
<dbReference type="SMART" id="SM01321">
    <property type="entry name" value="Y1_Tnp"/>
    <property type="match status" value="1"/>
</dbReference>
<protein>
    <submittedName>
        <fullName evidence="2">Transposase</fullName>
    </submittedName>
</protein>
<evidence type="ECO:0000259" key="1">
    <source>
        <dbReference type="SMART" id="SM01321"/>
    </source>
</evidence>
<dbReference type="Gene3D" id="3.30.70.1290">
    <property type="entry name" value="Transposase IS200-like"/>
    <property type="match status" value="1"/>
</dbReference>
<organism evidence="2 3">
    <name type="scientific">Legionella lytica</name>
    <dbReference type="NCBI Taxonomy" id="96232"/>
    <lineage>
        <taxon>Bacteria</taxon>
        <taxon>Pseudomonadati</taxon>
        <taxon>Pseudomonadota</taxon>
        <taxon>Gammaproteobacteria</taxon>
        <taxon>Legionellales</taxon>
        <taxon>Legionellaceae</taxon>
        <taxon>Legionella</taxon>
    </lineage>
</organism>
<dbReference type="NCBIfam" id="NF047646">
    <property type="entry name" value="REP_Tyr_transpos"/>
    <property type="match status" value="1"/>
</dbReference>
<dbReference type="InterPro" id="IPR036515">
    <property type="entry name" value="Transposase_17_sf"/>
</dbReference>
<name>A0ABY4Y7I9_9GAMM</name>
<dbReference type="SUPFAM" id="SSF143422">
    <property type="entry name" value="Transposase IS200-like"/>
    <property type="match status" value="1"/>
</dbReference>
<dbReference type="PANTHER" id="PTHR36966:SF1">
    <property type="entry name" value="REP-ASSOCIATED TYROSINE TRANSPOSASE"/>
    <property type="match status" value="1"/>
</dbReference>
<dbReference type="InterPro" id="IPR052715">
    <property type="entry name" value="RAYT_transposase"/>
</dbReference>
<reference evidence="2" key="1">
    <citation type="submission" date="2021-03" db="EMBL/GenBank/DDBJ databases">
        <title>Legionella lytica PCM 2298.</title>
        <authorList>
            <person name="Koper P."/>
        </authorList>
    </citation>
    <scope>NUCLEOTIDE SEQUENCE</scope>
    <source>
        <strain evidence="2">PCM 2298</strain>
    </source>
</reference>
<sequence>MHYRRMLIPGATYFFTLNLQNRNSRLLTNQIAALRDAFKRVQQIHHFYIDAIIILPEHLHMIITLPPNALDYSKRLSRIKAIFSMQIQSYESISISRQKKRERGIWQRRFWEHMIRDQSDYEHHINYIHYNPVKHGYVKNPSDWPYSSIHRFIRQGIFSEGWASDASLMRSGFGEW</sequence>
<dbReference type="Proteomes" id="UP001057474">
    <property type="component" value="Chromosome"/>
</dbReference>
<gene>
    <name evidence="2" type="ORF">J2N86_13080</name>
</gene>
<evidence type="ECO:0000313" key="2">
    <source>
        <dbReference type="EMBL" id="USQ13599.1"/>
    </source>
</evidence>
<dbReference type="RefSeq" id="WP_252579896.1">
    <property type="nucleotide sequence ID" value="NZ_CP071527.1"/>
</dbReference>
<proteinExistence type="predicted"/>
<dbReference type="PANTHER" id="PTHR36966">
    <property type="entry name" value="REP-ASSOCIATED TYROSINE TRANSPOSASE"/>
    <property type="match status" value="1"/>
</dbReference>
<dbReference type="Pfam" id="PF01797">
    <property type="entry name" value="Y1_Tnp"/>
    <property type="match status" value="1"/>
</dbReference>